<organism evidence="1 2">
    <name type="scientific">Sphingobium quisquiliarum P25</name>
    <dbReference type="NCBI Taxonomy" id="1329909"/>
    <lineage>
        <taxon>Bacteria</taxon>
        <taxon>Pseudomonadati</taxon>
        <taxon>Pseudomonadota</taxon>
        <taxon>Alphaproteobacteria</taxon>
        <taxon>Sphingomonadales</taxon>
        <taxon>Sphingomonadaceae</taxon>
        <taxon>Sphingobium</taxon>
    </lineage>
</organism>
<dbReference type="PATRIC" id="fig|1329909.3.peg.728"/>
<dbReference type="Proteomes" id="UP000015525">
    <property type="component" value="Unassembled WGS sequence"/>
</dbReference>
<protein>
    <submittedName>
        <fullName evidence="1">Uncharacterized protein</fullName>
    </submittedName>
</protein>
<sequence length="39" mass="4406">MSLLARCLDWLCRLFEPAAQDESIVNHFICGSREPPTDA</sequence>
<name>T0IM36_9SPHN</name>
<comment type="caution">
    <text evidence="1">The sequence shown here is derived from an EMBL/GenBank/DDBJ whole genome shotgun (WGS) entry which is preliminary data.</text>
</comment>
<accession>T0IM36</accession>
<dbReference type="EMBL" id="ATHO01000028">
    <property type="protein sequence ID" value="EQB10709.1"/>
    <property type="molecule type" value="Genomic_DNA"/>
</dbReference>
<reference evidence="1 2" key="1">
    <citation type="journal article" date="2013" name="Genome Announc.">
        <title>Draft Genome Sequence of Sphingobium quisquiliarum Strain P25T, a Novel Hexachlorocyclohexane (HCH)-Degrading Bacterium Isolated from an HCH Dumpsite.</title>
        <authorList>
            <person name="Kumar Singh A."/>
            <person name="Sangwan N."/>
            <person name="Sharma A."/>
            <person name="Gupta V."/>
            <person name="Khurana J.P."/>
            <person name="Lal R."/>
        </authorList>
    </citation>
    <scope>NUCLEOTIDE SEQUENCE [LARGE SCALE GENOMIC DNA]</scope>
    <source>
        <strain evidence="1 2">P25</strain>
    </source>
</reference>
<gene>
    <name evidence="1" type="ORF">L288_03815</name>
</gene>
<evidence type="ECO:0000313" key="2">
    <source>
        <dbReference type="Proteomes" id="UP000015525"/>
    </source>
</evidence>
<proteinExistence type="predicted"/>
<evidence type="ECO:0000313" key="1">
    <source>
        <dbReference type="EMBL" id="EQB10709.1"/>
    </source>
</evidence>
<dbReference type="AlphaFoldDB" id="T0IM36"/>
<keyword evidence="2" id="KW-1185">Reference proteome</keyword>